<accession>A0ABU7S104</accession>
<protein>
    <submittedName>
        <fullName evidence="3">Zinc ribbon domain-containing protein</fullName>
    </submittedName>
</protein>
<evidence type="ECO:0000259" key="2">
    <source>
        <dbReference type="SMART" id="SM00834"/>
    </source>
</evidence>
<feature type="domain" description="Putative regulatory protein FmdB zinc ribbon" evidence="2">
    <location>
        <begin position="1"/>
        <end position="41"/>
    </location>
</feature>
<feature type="region of interest" description="Disordered" evidence="1">
    <location>
        <begin position="73"/>
        <end position="103"/>
    </location>
</feature>
<proteinExistence type="predicted"/>
<dbReference type="EMBL" id="JAZGQK010000027">
    <property type="protein sequence ID" value="MEE6262412.1"/>
    <property type="molecule type" value="Genomic_DNA"/>
</dbReference>
<evidence type="ECO:0000313" key="4">
    <source>
        <dbReference type="Proteomes" id="UP001332243"/>
    </source>
</evidence>
<sequence>MPTYDYRCPRDGVFPLRFPIGEAAPAVRCATCAGEAVRVFAPPMLSALSRALVAALDRTGRSAEAPEVVTRIPGRADGSHPVNSGRMVRRPVHPGQARLPRPD</sequence>
<evidence type="ECO:0000256" key="1">
    <source>
        <dbReference type="SAM" id="MobiDB-lite"/>
    </source>
</evidence>
<dbReference type="RefSeq" id="WP_331217342.1">
    <property type="nucleotide sequence ID" value="NZ_JAZGQK010000027.1"/>
</dbReference>
<dbReference type="InterPro" id="IPR013429">
    <property type="entry name" value="Regulatory_FmdB_Zinc_ribbon"/>
</dbReference>
<dbReference type="Proteomes" id="UP001332243">
    <property type="component" value="Unassembled WGS sequence"/>
</dbReference>
<evidence type="ECO:0000313" key="3">
    <source>
        <dbReference type="EMBL" id="MEE6262412.1"/>
    </source>
</evidence>
<organism evidence="3 4">
    <name type="scientific">Plantactinospora sonchi</name>
    <dbReference type="NCBI Taxonomy" id="1544735"/>
    <lineage>
        <taxon>Bacteria</taxon>
        <taxon>Bacillati</taxon>
        <taxon>Actinomycetota</taxon>
        <taxon>Actinomycetes</taxon>
        <taxon>Micromonosporales</taxon>
        <taxon>Micromonosporaceae</taxon>
        <taxon>Plantactinospora</taxon>
    </lineage>
</organism>
<keyword evidence="4" id="KW-1185">Reference proteome</keyword>
<reference evidence="3 4" key="1">
    <citation type="submission" date="2024-01" db="EMBL/GenBank/DDBJ databases">
        <title>Genome insights into Plantactinospora sonchi sp. nov.</title>
        <authorList>
            <person name="Wang L."/>
        </authorList>
    </citation>
    <scope>NUCLEOTIDE SEQUENCE [LARGE SCALE GENOMIC DNA]</scope>
    <source>
        <strain evidence="3 4">NEAU-QY2</strain>
    </source>
</reference>
<dbReference type="SMART" id="SM00834">
    <property type="entry name" value="CxxC_CXXC_SSSS"/>
    <property type="match status" value="1"/>
</dbReference>
<name>A0ABU7S104_9ACTN</name>
<gene>
    <name evidence="3" type="ORF">V1633_28405</name>
</gene>
<comment type="caution">
    <text evidence="3">The sequence shown here is derived from an EMBL/GenBank/DDBJ whole genome shotgun (WGS) entry which is preliminary data.</text>
</comment>